<dbReference type="GO" id="GO:0000976">
    <property type="term" value="F:transcription cis-regulatory region binding"/>
    <property type="evidence" value="ECO:0007669"/>
    <property type="project" value="TreeGrafter"/>
</dbReference>
<dbReference type="EMBL" id="FOYL01000009">
    <property type="protein sequence ID" value="SFR25743.1"/>
    <property type="molecule type" value="Genomic_DNA"/>
</dbReference>
<protein>
    <submittedName>
        <fullName evidence="5">Regulatory protein, tetR family</fullName>
    </submittedName>
</protein>
<evidence type="ECO:0000256" key="1">
    <source>
        <dbReference type="ARBA" id="ARBA00023125"/>
    </source>
</evidence>
<sequence length="288" mass="31001">MELGSGDRGVLLSHEQGYYMCSWLGEELAAAGYHVVLFEYRNHGASEMSEDYSGNMIKETRSVRGGGTSSTPPSEAERRSTGSVQAVEPVALPLGRPREERADAARNRAHLIAVAREMVAELGVDKVTMDGLAERAGLGKGTVFRRFRTRAGIFHTLLDEEETLFQQRVMAGPPPLGPGAPAAERLTAFGRARLEFLVEHIALARASLDPGQPVPAGDSPSLFHVHMLLTEACPDEAASGTLALQLVAALEGPILLYLQTQDGDAPDPGAVVHNLITSWQVLVERVCR</sequence>
<keyword evidence="6" id="KW-1185">Reference proteome</keyword>
<dbReference type="InterPro" id="IPR029058">
    <property type="entry name" value="AB_hydrolase_fold"/>
</dbReference>
<feature type="domain" description="HTH tetR-type" evidence="4">
    <location>
        <begin position="105"/>
        <end position="165"/>
    </location>
</feature>
<dbReference type="InterPro" id="IPR001647">
    <property type="entry name" value="HTH_TetR"/>
</dbReference>
<dbReference type="PANTHER" id="PTHR30055">
    <property type="entry name" value="HTH-TYPE TRANSCRIPTIONAL REGULATOR RUTR"/>
    <property type="match status" value="1"/>
</dbReference>
<name>A0A1I6F7E0_9PSEU</name>
<feature type="region of interest" description="Disordered" evidence="3">
    <location>
        <begin position="60"/>
        <end position="101"/>
    </location>
</feature>
<accession>A0A1I6F7E0</accession>
<gene>
    <name evidence="5" type="ORF">SAMN04488564_10949</name>
</gene>
<dbReference type="PROSITE" id="PS50977">
    <property type="entry name" value="HTH_TETR_2"/>
    <property type="match status" value="1"/>
</dbReference>
<dbReference type="InterPro" id="IPR009057">
    <property type="entry name" value="Homeodomain-like_sf"/>
</dbReference>
<dbReference type="PRINTS" id="PR00455">
    <property type="entry name" value="HTHTETR"/>
</dbReference>
<evidence type="ECO:0000259" key="4">
    <source>
        <dbReference type="PROSITE" id="PS50977"/>
    </source>
</evidence>
<dbReference type="Proteomes" id="UP000198583">
    <property type="component" value="Unassembled WGS sequence"/>
</dbReference>
<dbReference type="STRING" id="84724.SAMN04488564_10949"/>
<dbReference type="SUPFAM" id="SSF53474">
    <property type="entry name" value="alpha/beta-Hydrolases"/>
    <property type="match status" value="1"/>
</dbReference>
<evidence type="ECO:0000313" key="6">
    <source>
        <dbReference type="Proteomes" id="UP000198583"/>
    </source>
</evidence>
<proteinExistence type="predicted"/>
<dbReference type="GO" id="GO:0003700">
    <property type="term" value="F:DNA-binding transcription factor activity"/>
    <property type="evidence" value="ECO:0007669"/>
    <property type="project" value="TreeGrafter"/>
</dbReference>
<dbReference type="Gene3D" id="3.40.50.1820">
    <property type="entry name" value="alpha/beta hydrolase"/>
    <property type="match status" value="1"/>
</dbReference>
<dbReference type="Pfam" id="PF00440">
    <property type="entry name" value="TetR_N"/>
    <property type="match status" value="1"/>
</dbReference>
<evidence type="ECO:0000256" key="3">
    <source>
        <dbReference type="SAM" id="MobiDB-lite"/>
    </source>
</evidence>
<feature type="DNA-binding region" description="H-T-H motif" evidence="2">
    <location>
        <begin position="128"/>
        <end position="147"/>
    </location>
</feature>
<dbReference type="Gene3D" id="1.10.357.10">
    <property type="entry name" value="Tetracycline Repressor, domain 2"/>
    <property type="match status" value="1"/>
</dbReference>
<reference evidence="6" key="1">
    <citation type="submission" date="2016-10" db="EMBL/GenBank/DDBJ databases">
        <authorList>
            <person name="Varghese N."/>
            <person name="Submissions S."/>
        </authorList>
    </citation>
    <scope>NUCLEOTIDE SEQUENCE [LARGE SCALE GENOMIC DNA]</scope>
    <source>
        <strain evidence="6">DSM 44232</strain>
    </source>
</reference>
<dbReference type="RefSeq" id="WP_245822248.1">
    <property type="nucleotide sequence ID" value="NZ_FOYL01000009.1"/>
</dbReference>
<dbReference type="InterPro" id="IPR050109">
    <property type="entry name" value="HTH-type_TetR-like_transc_reg"/>
</dbReference>
<evidence type="ECO:0000313" key="5">
    <source>
        <dbReference type="EMBL" id="SFR25743.1"/>
    </source>
</evidence>
<organism evidence="5 6">
    <name type="scientific">Lentzea waywayandensis</name>
    <dbReference type="NCBI Taxonomy" id="84724"/>
    <lineage>
        <taxon>Bacteria</taxon>
        <taxon>Bacillati</taxon>
        <taxon>Actinomycetota</taxon>
        <taxon>Actinomycetes</taxon>
        <taxon>Pseudonocardiales</taxon>
        <taxon>Pseudonocardiaceae</taxon>
        <taxon>Lentzea</taxon>
    </lineage>
</organism>
<keyword evidence="1 2" id="KW-0238">DNA-binding</keyword>
<evidence type="ECO:0000256" key="2">
    <source>
        <dbReference type="PROSITE-ProRule" id="PRU00335"/>
    </source>
</evidence>
<dbReference type="SUPFAM" id="SSF46689">
    <property type="entry name" value="Homeodomain-like"/>
    <property type="match status" value="1"/>
</dbReference>
<dbReference type="AlphaFoldDB" id="A0A1I6F7E0"/>
<dbReference type="PANTHER" id="PTHR30055:SF209">
    <property type="entry name" value="POSSIBLE TRANSCRIPTIONAL REGULATORY PROTEIN (PROBABLY TETR-FAMILY)"/>
    <property type="match status" value="1"/>
</dbReference>